<dbReference type="PANTHER" id="PTHR31081:SF17">
    <property type="entry name" value="UREIDE PERMEASE"/>
    <property type="match status" value="1"/>
</dbReference>
<feature type="transmembrane region" description="Helical" evidence="8">
    <location>
        <begin position="313"/>
        <end position="333"/>
    </location>
</feature>
<proteinExistence type="predicted"/>
<keyword evidence="3 8" id="KW-0812">Transmembrane</keyword>
<feature type="transmembrane region" description="Helical" evidence="8">
    <location>
        <begin position="209"/>
        <end position="230"/>
    </location>
</feature>
<feature type="transmembrane region" description="Helical" evidence="8">
    <location>
        <begin position="136"/>
        <end position="156"/>
    </location>
</feature>
<dbReference type="Proteomes" id="UP000198916">
    <property type="component" value="Unassembled WGS sequence"/>
</dbReference>
<sequence length="334" mass="35012">MFIVENYGLAVLFCIITMLCWGSWANTQKLVQREWRFELFYWDYVLGIFLLALVGAFTMGSIGESGRSFVADLGQAEGSNIRSAFIGGVVFNLANILLTAAIAGAGMAVAFPVGIGLALVIGVLINYLMLSKGDPVLLFLGVGLVTVAIVLNAVAYQKHSGSTGKKGVGKWIVVSVIAGVLMSTFYPFIAAGMDLENFVSPAAGKMTPYTAFVVFAGGIVVSNLLFNTILLRRPLEGSPSSYSEYFKGRFGLHVVGILGGGIWGVGNLFNLIAAGKAGPAISYGLGQGATLVAALWGVLIWKEFRGGSKTVNALVSAMFVLFVVGLGLVIAAGG</sequence>
<keyword evidence="7 8" id="KW-0472">Membrane</keyword>
<feature type="transmembrane region" description="Helical" evidence="8">
    <location>
        <begin position="168"/>
        <end position="189"/>
    </location>
</feature>
<dbReference type="GO" id="GO:0005524">
    <property type="term" value="F:ATP binding"/>
    <property type="evidence" value="ECO:0007669"/>
    <property type="project" value="UniProtKB-KW"/>
</dbReference>
<reference evidence="10" key="1">
    <citation type="submission" date="2016-10" db="EMBL/GenBank/DDBJ databases">
        <authorList>
            <person name="Varghese N."/>
            <person name="Submissions S."/>
        </authorList>
    </citation>
    <scope>NUCLEOTIDE SEQUENCE [LARGE SCALE GENOMIC DNA]</scope>
    <source>
        <strain evidence="10">Jip14</strain>
    </source>
</reference>
<evidence type="ECO:0000256" key="7">
    <source>
        <dbReference type="ARBA" id="ARBA00023136"/>
    </source>
</evidence>
<keyword evidence="10" id="KW-1185">Reference proteome</keyword>
<protein>
    <submittedName>
        <fullName evidence="9">Glucose uptake protein</fullName>
    </submittedName>
</protein>
<organism evidence="9 10">
    <name type="scientific">Parapedobacter koreensis</name>
    <dbReference type="NCBI Taxonomy" id="332977"/>
    <lineage>
        <taxon>Bacteria</taxon>
        <taxon>Pseudomonadati</taxon>
        <taxon>Bacteroidota</taxon>
        <taxon>Sphingobacteriia</taxon>
        <taxon>Sphingobacteriales</taxon>
        <taxon>Sphingobacteriaceae</taxon>
        <taxon>Parapedobacter</taxon>
    </lineage>
</organism>
<dbReference type="GO" id="GO:0016020">
    <property type="term" value="C:membrane"/>
    <property type="evidence" value="ECO:0007669"/>
    <property type="project" value="UniProtKB-SubCell"/>
</dbReference>
<keyword evidence="4" id="KW-0547">Nucleotide-binding</keyword>
<evidence type="ECO:0000256" key="8">
    <source>
        <dbReference type="SAM" id="Phobius"/>
    </source>
</evidence>
<dbReference type="RefSeq" id="WP_090608659.1">
    <property type="nucleotide sequence ID" value="NZ_FNZR01000011.1"/>
</dbReference>
<gene>
    <name evidence="9" type="ORF">SAMN05421740_11184</name>
</gene>
<feature type="transmembrane region" description="Helical" evidence="8">
    <location>
        <begin position="250"/>
        <end position="274"/>
    </location>
</feature>
<accession>A0A1H7TJ79</accession>
<dbReference type="InterPro" id="IPR030189">
    <property type="entry name" value="UPS_plant"/>
</dbReference>
<dbReference type="Pfam" id="PF07168">
    <property type="entry name" value="Ureide_permease"/>
    <property type="match status" value="2"/>
</dbReference>
<dbReference type="OrthoDB" id="110585at2"/>
<comment type="subcellular location">
    <subcellularLocation>
        <location evidence="1">Membrane</location>
        <topology evidence="1">Multi-pass membrane protein</topology>
    </subcellularLocation>
</comment>
<feature type="transmembrane region" description="Helical" evidence="8">
    <location>
        <begin position="39"/>
        <end position="63"/>
    </location>
</feature>
<evidence type="ECO:0000256" key="3">
    <source>
        <dbReference type="ARBA" id="ARBA00022692"/>
    </source>
</evidence>
<evidence type="ECO:0000256" key="5">
    <source>
        <dbReference type="ARBA" id="ARBA00022840"/>
    </source>
</evidence>
<evidence type="ECO:0000256" key="2">
    <source>
        <dbReference type="ARBA" id="ARBA00022448"/>
    </source>
</evidence>
<evidence type="ECO:0000256" key="1">
    <source>
        <dbReference type="ARBA" id="ARBA00004141"/>
    </source>
</evidence>
<dbReference type="PANTHER" id="PTHR31081">
    <property type="entry name" value="UREIDE PERMEASE 1-RELATED-RELATED"/>
    <property type="match status" value="1"/>
</dbReference>
<feature type="transmembrane region" description="Helical" evidence="8">
    <location>
        <begin position="280"/>
        <end position="301"/>
    </location>
</feature>
<evidence type="ECO:0000256" key="6">
    <source>
        <dbReference type="ARBA" id="ARBA00022989"/>
    </source>
</evidence>
<evidence type="ECO:0000313" key="10">
    <source>
        <dbReference type="Proteomes" id="UP000198916"/>
    </source>
</evidence>
<keyword evidence="6 8" id="KW-1133">Transmembrane helix</keyword>
<feature type="transmembrane region" description="Helical" evidence="8">
    <location>
        <begin position="6"/>
        <end position="27"/>
    </location>
</feature>
<dbReference type="STRING" id="332977.SAMN05421740_11184"/>
<evidence type="ECO:0000256" key="4">
    <source>
        <dbReference type="ARBA" id="ARBA00022741"/>
    </source>
</evidence>
<keyword evidence="2" id="KW-0813">Transport</keyword>
<dbReference type="GO" id="GO:0022857">
    <property type="term" value="F:transmembrane transporter activity"/>
    <property type="evidence" value="ECO:0007669"/>
    <property type="project" value="InterPro"/>
</dbReference>
<evidence type="ECO:0000313" key="9">
    <source>
        <dbReference type="EMBL" id="SEL84474.1"/>
    </source>
</evidence>
<name>A0A1H7TJ79_9SPHI</name>
<dbReference type="AlphaFoldDB" id="A0A1H7TJ79"/>
<dbReference type="EMBL" id="FNZR01000011">
    <property type="protein sequence ID" value="SEL84474.1"/>
    <property type="molecule type" value="Genomic_DNA"/>
</dbReference>
<feature type="transmembrane region" description="Helical" evidence="8">
    <location>
        <begin position="109"/>
        <end position="130"/>
    </location>
</feature>
<feature type="transmembrane region" description="Helical" evidence="8">
    <location>
        <begin position="83"/>
        <end position="102"/>
    </location>
</feature>
<dbReference type="InterPro" id="IPR009834">
    <property type="entry name" value="Ureide_permease"/>
</dbReference>
<keyword evidence="5" id="KW-0067">ATP-binding</keyword>